<dbReference type="AlphaFoldDB" id="A0A5N5SRG9"/>
<comment type="caution">
    <text evidence="2">The sequence shown here is derived from an EMBL/GenBank/DDBJ whole genome shotgun (WGS) entry which is preliminary data.</text>
</comment>
<name>A0A5N5SRG9_9CRUS</name>
<dbReference type="UniPathway" id="UPA00862"/>
<evidence type="ECO:0000313" key="2">
    <source>
        <dbReference type="EMBL" id="KAB7496753.1"/>
    </source>
</evidence>
<dbReference type="OrthoDB" id="5914444at2759"/>
<dbReference type="Pfam" id="PF06662">
    <property type="entry name" value="C5-epim_C"/>
    <property type="match status" value="1"/>
</dbReference>
<organism evidence="2 3">
    <name type="scientific">Armadillidium nasatum</name>
    <dbReference type="NCBI Taxonomy" id="96803"/>
    <lineage>
        <taxon>Eukaryota</taxon>
        <taxon>Metazoa</taxon>
        <taxon>Ecdysozoa</taxon>
        <taxon>Arthropoda</taxon>
        <taxon>Crustacea</taxon>
        <taxon>Multicrustacea</taxon>
        <taxon>Malacostraca</taxon>
        <taxon>Eumalacostraca</taxon>
        <taxon>Peracarida</taxon>
        <taxon>Isopoda</taxon>
        <taxon>Oniscidea</taxon>
        <taxon>Crinocheta</taxon>
        <taxon>Armadillidiidae</taxon>
        <taxon>Armadillidium</taxon>
    </lineage>
</organism>
<evidence type="ECO:0000259" key="1">
    <source>
        <dbReference type="Pfam" id="PF06662"/>
    </source>
</evidence>
<dbReference type="InterPro" id="IPR010598">
    <property type="entry name" value="C5-epim_C"/>
</dbReference>
<proteinExistence type="predicted"/>
<dbReference type="GO" id="GO:0030210">
    <property type="term" value="P:heparin proteoglycan biosynthetic process"/>
    <property type="evidence" value="ECO:0007669"/>
    <property type="project" value="UniProtKB-UniPathway"/>
</dbReference>
<dbReference type="Proteomes" id="UP000326759">
    <property type="component" value="Unassembled WGS sequence"/>
</dbReference>
<feature type="domain" description="D-glucuronyl C5-epimerase C-terminal" evidence="1">
    <location>
        <begin position="69"/>
        <end position="221"/>
    </location>
</feature>
<dbReference type="EMBL" id="SEYY01021065">
    <property type="protein sequence ID" value="KAB7496753.1"/>
    <property type="molecule type" value="Genomic_DNA"/>
</dbReference>
<feature type="non-terminal residue" evidence="2">
    <location>
        <position position="1"/>
    </location>
</feature>
<evidence type="ECO:0000313" key="3">
    <source>
        <dbReference type="Proteomes" id="UP000326759"/>
    </source>
</evidence>
<dbReference type="GO" id="GO:0015012">
    <property type="term" value="P:heparan sulfate proteoglycan biosynthetic process"/>
    <property type="evidence" value="ECO:0007669"/>
    <property type="project" value="InterPro"/>
</dbReference>
<dbReference type="PANTHER" id="PTHR13174">
    <property type="entry name" value="D-GLUCURONYL C5-EPIMERASE"/>
    <property type="match status" value="1"/>
</dbReference>
<gene>
    <name evidence="2" type="primary">GLCE</name>
    <name evidence="2" type="ORF">Anas_02572</name>
</gene>
<dbReference type="GO" id="GO:0005794">
    <property type="term" value="C:Golgi apparatus"/>
    <property type="evidence" value="ECO:0007669"/>
    <property type="project" value="TreeGrafter"/>
</dbReference>
<dbReference type="GO" id="GO:0047464">
    <property type="term" value="F:heparosan-N-sulfate-glucuronate 5-epimerase activity"/>
    <property type="evidence" value="ECO:0007669"/>
    <property type="project" value="UniProtKB-EC"/>
</dbReference>
<reference evidence="2 3" key="1">
    <citation type="journal article" date="2019" name="PLoS Biol.">
        <title>Sex chromosomes control vertical transmission of feminizing Wolbachia symbionts in an isopod.</title>
        <authorList>
            <person name="Becking T."/>
            <person name="Chebbi M.A."/>
            <person name="Giraud I."/>
            <person name="Moumen B."/>
            <person name="Laverre T."/>
            <person name="Caubet Y."/>
            <person name="Peccoud J."/>
            <person name="Gilbert C."/>
            <person name="Cordaux R."/>
        </authorList>
    </citation>
    <scope>NUCLEOTIDE SEQUENCE [LARGE SCALE GENOMIC DNA]</scope>
    <source>
        <strain evidence="2">ANa2</strain>
        <tissue evidence="2">Whole body excluding digestive tract and cuticle</tissue>
    </source>
</reference>
<keyword evidence="3" id="KW-1185">Reference proteome</keyword>
<accession>A0A5N5SRG9</accession>
<dbReference type="PANTHER" id="PTHR13174:SF3">
    <property type="entry name" value="D-GLUCURONYL C5-EPIMERASE"/>
    <property type="match status" value="1"/>
</dbReference>
<protein>
    <submittedName>
        <fullName evidence="2">D-glucuronyl C5-epimerase</fullName>
    </submittedName>
</protein>
<sequence>RVNKAKVRLVSLELRGKGELCNISLSSNEHIRHFYDAADWLIKYQDERGGWPIPVARKVIAGLLEVKPVRASYFSGNKKYIESAAKATSLFLVNVTQGGIRTYFPGDYVWYEEYPTSPSLFVLNGFMYSLLGLYDLKQSSTAPTNPSQTLFDEGMKSLRMLLPLFDTGQGSLYDLRHFTSQVAPNLARWDYHTTHITQLLTLATVDSSSADFLRATSERWKDYMVGRRARHN</sequence>
<dbReference type="InterPro" id="IPR039721">
    <property type="entry name" value="C5-epimerase"/>
</dbReference>